<gene>
    <name evidence="1" type="ORF">BBIA_2411</name>
</gene>
<dbReference type="STRING" id="1437608.GCA_000771645_01987"/>
<organism evidence="1 2">
    <name type="scientific">Bifidobacterium biavatii DSM 23969</name>
    <dbReference type="NCBI Taxonomy" id="1437608"/>
    <lineage>
        <taxon>Bacteria</taxon>
        <taxon>Bacillati</taxon>
        <taxon>Actinomycetota</taxon>
        <taxon>Actinomycetes</taxon>
        <taxon>Bifidobacteriales</taxon>
        <taxon>Bifidobacteriaceae</taxon>
        <taxon>Bifidobacterium</taxon>
    </lineage>
</organism>
<evidence type="ECO:0000313" key="1">
    <source>
        <dbReference type="EMBL" id="KFI44503.1"/>
    </source>
</evidence>
<proteinExistence type="predicted"/>
<evidence type="ECO:0000313" key="2">
    <source>
        <dbReference type="Proteomes" id="UP000029108"/>
    </source>
</evidence>
<protein>
    <submittedName>
        <fullName evidence="1">Uncharacterized protein</fullName>
    </submittedName>
</protein>
<dbReference type="Proteomes" id="UP000029108">
    <property type="component" value="Unassembled WGS sequence"/>
</dbReference>
<dbReference type="eggNOG" id="ENOG5032D5N">
    <property type="taxonomic scope" value="Bacteria"/>
</dbReference>
<reference evidence="1 2" key="1">
    <citation type="submission" date="2014-03" db="EMBL/GenBank/DDBJ databases">
        <title>Genomics of Bifidobacteria.</title>
        <authorList>
            <person name="Ventura M."/>
            <person name="Milani C."/>
            <person name="Lugli G.A."/>
        </authorList>
    </citation>
    <scope>NUCLEOTIDE SEQUENCE [LARGE SCALE GENOMIC DNA]</scope>
    <source>
        <strain evidence="1 2">DSM 23969</strain>
    </source>
</reference>
<dbReference type="OrthoDB" id="3232706at2"/>
<sequence length="126" mass="14815">MSSQLFRHSCGHYERVNVDASYRVVSLKVKRIEMTECAMCEAARTRMLNVTTGFGELWGTKEDCMRAEGIRRRTLAQVDACIEHALRRDRDAWEELRRRVLRFNDAAWWIEHKNDAIVMIAQEIDL</sequence>
<dbReference type="EMBL" id="JGYN01000046">
    <property type="protein sequence ID" value="KFI44503.1"/>
    <property type="molecule type" value="Genomic_DNA"/>
</dbReference>
<keyword evidence="2" id="KW-1185">Reference proteome</keyword>
<name>A0A086ZDA3_9BIFI</name>
<dbReference type="RefSeq" id="WP_033496454.1">
    <property type="nucleotide sequence ID" value="NZ_JDUU01000039.1"/>
</dbReference>
<dbReference type="AlphaFoldDB" id="A0A086ZDA3"/>
<accession>A0A086ZDA3</accession>
<comment type="caution">
    <text evidence="1">The sequence shown here is derived from an EMBL/GenBank/DDBJ whole genome shotgun (WGS) entry which is preliminary data.</text>
</comment>